<comment type="domain">
    <text evidence="7">The DHHC domain is required for palmitoyltransferase activity.</text>
</comment>
<evidence type="ECO:0000256" key="4">
    <source>
        <dbReference type="ARBA" id="ARBA00022989"/>
    </source>
</evidence>
<evidence type="ECO:0000313" key="10">
    <source>
        <dbReference type="Proteomes" id="UP000179807"/>
    </source>
</evidence>
<dbReference type="GO" id="GO:0019706">
    <property type="term" value="F:protein-cysteine S-palmitoyltransferase activity"/>
    <property type="evidence" value="ECO:0007669"/>
    <property type="project" value="UniProtKB-EC"/>
</dbReference>
<dbReference type="PANTHER" id="PTHR22883">
    <property type="entry name" value="ZINC FINGER DHHC DOMAIN CONTAINING PROTEIN"/>
    <property type="match status" value="1"/>
</dbReference>
<dbReference type="EMBL" id="MLAK01000100">
    <property type="protein sequence ID" value="OHT16533.1"/>
    <property type="molecule type" value="Genomic_DNA"/>
</dbReference>
<comment type="caution">
    <text evidence="9">The sequence shown here is derived from an EMBL/GenBank/DDBJ whole genome shotgun (WGS) entry which is preliminary data.</text>
</comment>
<dbReference type="GO" id="GO:0006612">
    <property type="term" value="P:protein targeting to membrane"/>
    <property type="evidence" value="ECO:0007669"/>
    <property type="project" value="TreeGrafter"/>
</dbReference>
<gene>
    <name evidence="9" type="ORF">TRFO_13120</name>
</gene>
<keyword evidence="4 7" id="KW-1133">Transmembrane helix</keyword>
<dbReference type="RefSeq" id="XP_068369669.1">
    <property type="nucleotide sequence ID" value="XM_068497047.1"/>
</dbReference>
<evidence type="ECO:0000256" key="2">
    <source>
        <dbReference type="ARBA" id="ARBA00022679"/>
    </source>
</evidence>
<dbReference type="PROSITE" id="PS50216">
    <property type="entry name" value="DHHC"/>
    <property type="match status" value="1"/>
</dbReference>
<organism evidence="9 10">
    <name type="scientific">Tritrichomonas foetus</name>
    <dbReference type="NCBI Taxonomy" id="1144522"/>
    <lineage>
        <taxon>Eukaryota</taxon>
        <taxon>Metamonada</taxon>
        <taxon>Parabasalia</taxon>
        <taxon>Tritrichomonadida</taxon>
        <taxon>Tritrichomonadidae</taxon>
        <taxon>Tritrichomonas</taxon>
    </lineage>
</organism>
<dbReference type="GO" id="GO:0005783">
    <property type="term" value="C:endoplasmic reticulum"/>
    <property type="evidence" value="ECO:0007669"/>
    <property type="project" value="TreeGrafter"/>
</dbReference>
<comment type="subcellular location">
    <subcellularLocation>
        <location evidence="1">Membrane</location>
        <topology evidence="1">Multi-pass membrane protein</topology>
    </subcellularLocation>
</comment>
<dbReference type="OrthoDB" id="302728at2759"/>
<comment type="catalytic activity">
    <reaction evidence="7">
        <text>L-cysteinyl-[protein] + hexadecanoyl-CoA = S-hexadecanoyl-L-cysteinyl-[protein] + CoA</text>
        <dbReference type="Rhea" id="RHEA:36683"/>
        <dbReference type="Rhea" id="RHEA-COMP:10131"/>
        <dbReference type="Rhea" id="RHEA-COMP:11032"/>
        <dbReference type="ChEBI" id="CHEBI:29950"/>
        <dbReference type="ChEBI" id="CHEBI:57287"/>
        <dbReference type="ChEBI" id="CHEBI:57379"/>
        <dbReference type="ChEBI" id="CHEBI:74151"/>
        <dbReference type="EC" id="2.3.1.225"/>
    </reaction>
</comment>
<dbReference type="Pfam" id="PF01529">
    <property type="entry name" value="DHHC"/>
    <property type="match status" value="1"/>
</dbReference>
<comment type="similarity">
    <text evidence="7">Belongs to the DHHC palmitoyltransferase family.</text>
</comment>
<protein>
    <recommendedName>
        <fullName evidence="7">Palmitoyltransferase</fullName>
        <ecNumber evidence="7">2.3.1.225</ecNumber>
    </recommendedName>
</protein>
<evidence type="ECO:0000259" key="8">
    <source>
        <dbReference type="Pfam" id="PF01529"/>
    </source>
</evidence>
<evidence type="ECO:0000256" key="6">
    <source>
        <dbReference type="ARBA" id="ARBA00023315"/>
    </source>
</evidence>
<feature type="transmembrane region" description="Helical" evidence="7">
    <location>
        <begin position="184"/>
        <end position="208"/>
    </location>
</feature>
<evidence type="ECO:0000256" key="3">
    <source>
        <dbReference type="ARBA" id="ARBA00022692"/>
    </source>
</evidence>
<feature type="transmembrane region" description="Helical" evidence="7">
    <location>
        <begin position="89"/>
        <end position="113"/>
    </location>
</feature>
<name>A0A1J4L3N6_9EUKA</name>
<evidence type="ECO:0000256" key="7">
    <source>
        <dbReference type="RuleBase" id="RU079119"/>
    </source>
</evidence>
<keyword evidence="5 7" id="KW-0472">Membrane</keyword>
<evidence type="ECO:0000256" key="1">
    <source>
        <dbReference type="ARBA" id="ARBA00004141"/>
    </source>
</evidence>
<dbReference type="AlphaFoldDB" id="A0A1J4L3N6"/>
<accession>A0A1J4L3N6</accession>
<feature type="transmembrane region" description="Helical" evidence="7">
    <location>
        <begin position="220"/>
        <end position="242"/>
    </location>
</feature>
<dbReference type="PANTHER" id="PTHR22883:SF147">
    <property type="entry name" value="PALMITOYLTRANSFERASE"/>
    <property type="match status" value="1"/>
</dbReference>
<dbReference type="InterPro" id="IPR039859">
    <property type="entry name" value="PFA4/ZDH16/20/ERF2-like"/>
</dbReference>
<proteinExistence type="inferred from homology"/>
<dbReference type="VEuPathDB" id="TrichDB:TRFO_13120"/>
<reference evidence="9" key="1">
    <citation type="submission" date="2016-10" db="EMBL/GenBank/DDBJ databases">
        <authorList>
            <person name="Benchimol M."/>
            <person name="Almeida L.G."/>
            <person name="Vasconcelos A.T."/>
            <person name="Perreira-Neves A."/>
            <person name="Rosa I.A."/>
            <person name="Tasca T."/>
            <person name="Bogo M.R."/>
            <person name="de Souza W."/>
        </authorList>
    </citation>
    <scope>NUCLEOTIDE SEQUENCE [LARGE SCALE GENOMIC DNA]</scope>
    <source>
        <strain evidence="9">K</strain>
    </source>
</reference>
<dbReference type="Proteomes" id="UP000179807">
    <property type="component" value="Unassembled WGS sequence"/>
</dbReference>
<evidence type="ECO:0000313" key="9">
    <source>
        <dbReference type="EMBL" id="OHT16533.1"/>
    </source>
</evidence>
<dbReference type="GO" id="GO:0016020">
    <property type="term" value="C:membrane"/>
    <property type="evidence" value="ECO:0007669"/>
    <property type="project" value="UniProtKB-SubCell"/>
</dbReference>
<keyword evidence="10" id="KW-1185">Reference proteome</keyword>
<feature type="domain" description="Palmitoyltransferase DHHC" evidence="8">
    <location>
        <begin position="138"/>
        <end position="260"/>
    </location>
</feature>
<feature type="transmembrane region" description="Helical" evidence="7">
    <location>
        <begin position="57"/>
        <end position="77"/>
    </location>
</feature>
<evidence type="ECO:0000256" key="5">
    <source>
        <dbReference type="ARBA" id="ARBA00023136"/>
    </source>
</evidence>
<dbReference type="GO" id="GO:0005794">
    <property type="term" value="C:Golgi apparatus"/>
    <property type="evidence" value="ECO:0007669"/>
    <property type="project" value="TreeGrafter"/>
</dbReference>
<sequence>MSSLDQDLIPIEESRRYVSETPTPYEDRSCGKCRIAYFPIGKFTICGHWICAPLKPFLVSISFLLLSALCFYNIWTFSPSLASKIGFSIFYGFCTFCLIMAYFEVIVIGPGYLPFNYKTNKIEPFLWENAMESIVVYREQMEYARESERPPRTSFAISARRFVLRADHYCFWTESWIGLKNARYFLVMLFWVIMTCISWFCVHTYWFMDIAQSEDFKWQYVLGIIGHVAIGCIFFLSCYHCFLSTRDLCNNWTSLERWKNRTLPVYDQGCMSNFEEVCGARKFCPLWIFPCFISQPLQDGFYA</sequence>
<keyword evidence="2 7" id="KW-0808">Transferase</keyword>
<dbReference type="InterPro" id="IPR001594">
    <property type="entry name" value="Palmitoyltrfase_DHHC"/>
</dbReference>
<dbReference type="EC" id="2.3.1.225" evidence="7"/>
<keyword evidence="3 7" id="KW-0812">Transmembrane</keyword>
<keyword evidence="6 7" id="KW-0012">Acyltransferase</keyword>
<dbReference type="GeneID" id="94831751"/>